<evidence type="ECO:0000313" key="5">
    <source>
        <dbReference type="EMBL" id="BBF93677.1"/>
    </source>
</evidence>
<dbReference type="PANTHER" id="PTHR36150:SF1">
    <property type="entry name" value="DNA GYRASE INHIBITOR YACG"/>
    <property type="match status" value="1"/>
</dbReference>
<sequence>MTDPAKPDPPKPATPEADAPRRCPICGKPAEVRWRPFCSKRCADIDLNRWLSGAYAVPVVEDDETPQEEGGEG</sequence>
<dbReference type="SUPFAM" id="SSF57716">
    <property type="entry name" value="Glucocorticoid receptor-like (DNA-binding domain)"/>
    <property type="match status" value="1"/>
</dbReference>
<proteinExistence type="inferred from homology"/>
<evidence type="ECO:0000256" key="3">
    <source>
        <dbReference type="HAMAP-Rule" id="MF_00649"/>
    </source>
</evidence>
<dbReference type="PANTHER" id="PTHR36150">
    <property type="entry name" value="DNA GYRASE INHIBITOR YACG"/>
    <property type="match status" value="1"/>
</dbReference>
<comment type="subunit">
    <text evidence="3">Interacts with GyrB.</text>
</comment>
<dbReference type="AlphaFoldDB" id="A0A348G294"/>
<dbReference type="GO" id="GO:0006355">
    <property type="term" value="P:regulation of DNA-templated transcription"/>
    <property type="evidence" value="ECO:0007669"/>
    <property type="project" value="InterPro"/>
</dbReference>
<keyword evidence="2 3" id="KW-0862">Zinc</keyword>
<evidence type="ECO:0000256" key="2">
    <source>
        <dbReference type="ARBA" id="ARBA00022833"/>
    </source>
</evidence>
<dbReference type="InterPro" id="IPR013088">
    <property type="entry name" value="Znf_NHR/GATA"/>
</dbReference>
<dbReference type="Proteomes" id="UP000266934">
    <property type="component" value="Chromosome"/>
</dbReference>
<dbReference type="OrthoDB" id="9809663at2"/>
<dbReference type="Gene3D" id="3.30.50.10">
    <property type="entry name" value="Erythroid Transcription Factor GATA-1, subunit A"/>
    <property type="match status" value="1"/>
</dbReference>
<name>A0A348G294_9HYPH</name>
<keyword evidence="6" id="KW-1185">Reference proteome</keyword>
<feature type="region of interest" description="Disordered" evidence="4">
    <location>
        <begin position="1"/>
        <end position="23"/>
    </location>
</feature>
<accession>A0A348G294</accession>
<dbReference type="HAMAP" id="MF_00649">
    <property type="entry name" value="DNA_gyrase_inhibitor_YacG"/>
    <property type="match status" value="1"/>
</dbReference>
<dbReference type="KEGG" id="blag:BLTE_23620"/>
<dbReference type="InterPro" id="IPR005584">
    <property type="entry name" value="DNA_gyrase_inhibitor_YacG"/>
</dbReference>
<protein>
    <recommendedName>
        <fullName evidence="3">DNA gyrase inhibitor YacG</fullName>
    </recommendedName>
</protein>
<dbReference type="GO" id="GO:0008270">
    <property type="term" value="F:zinc ion binding"/>
    <property type="evidence" value="ECO:0007669"/>
    <property type="project" value="UniProtKB-UniRule"/>
</dbReference>
<feature type="binding site" evidence="3">
    <location>
        <position position="23"/>
    </location>
    <ligand>
        <name>Zn(2+)</name>
        <dbReference type="ChEBI" id="CHEBI:29105"/>
    </ligand>
</feature>
<evidence type="ECO:0000313" key="6">
    <source>
        <dbReference type="Proteomes" id="UP000266934"/>
    </source>
</evidence>
<dbReference type="EMBL" id="AP018907">
    <property type="protein sequence ID" value="BBF93677.1"/>
    <property type="molecule type" value="Genomic_DNA"/>
</dbReference>
<comment type="function">
    <text evidence="3">Inhibits all the catalytic activities of DNA gyrase by preventing its interaction with DNA. Acts by binding directly to the C-terminal domain of GyrB, which probably disrupts DNA binding by the gyrase.</text>
</comment>
<reference evidence="5 6" key="1">
    <citation type="submission" date="2018-08" db="EMBL/GenBank/DDBJ databases">
        <title>Complete genome sequencing of Blastochloris tepida GI.</title>
        <authorList>
            <person name="Tsukatani Y."/>
            <person name="Mori H."/>
        </authorList>
    </citation>
    <scope>NUCLEOTIDE SEQUENCE [LARGE SCALE GENOMIC DNA]</scope>
    <source>
        <strain evidence="5 6">GI</strain>
    </source>
</reference>
<dbReference type="RefSeq" id="WP_126400805.1">
    <property type="nucleotide sequence ID" value="NZ_AP018907.1"/>
</dbReference>
<gene>
    <name evidence="3" type="primary">yacG</name>
    <name evidence="5" type="ORF">BLTE_23620</name>
</gene>
<dbReference type="Pfam" id="PF03884">
    <property type="entry name" value="YacG"/>
    <property type="match status" value="1"/>
</dbReference>
<organism evidence="5 6">
    <name type="scientific">Blastochloris tepida</name>
    <dbReference type="NCBI Taxonomy" id="2233851"/>
    <lineage>
        <taxon>Bacteria</taxon>
        <taxon>Pseudomonadati</taxon>
        <taxon>Pseudomonadota</taxon>
        <taxon>Alphaproteobacteria</taxon>
        <taxon>Hyphomicrobiales</taxon>
        <taxon>Blastochloridaceae</taxon>
        <taxon>Blastochloris</taxon>
    </lineage>
</organism>
<dbReference type="GO" id="GO:0008657">
    <property type="term" value="F:DNA topoisomerase type II (double strand cut, ATP-hydrolyzing) inhibitor activity"/>
    <property type="evidence" value="ECO:0007669"/>
    <property type="project" value="UniProtKB-UniRule"/>
</dbReference>
<feature type="binding site" evidence="3">
    <location>
        <position position="38"/>
    </location>
    <ligand>
        <name>Zn(2+)</name>
        <dbReference type="ChEBI" id="CHEBI:29105"/>
    </ligand>
</feature>
<comment type="cofactor">
    <cofactor evidence="3">
        <name>Zn(2+)</name>
        <dbReference type="ChEBI" id="CHEBI:29105"/>
    </cofactor>
    <text evidence="3">Binds 1 zinc ion.</text>
</comment>
<evidence type="ECO:0000256" key="1">
    <source>
        <dbReference type="ARBA" id="ARBA00022723"/>
    </source>
</evidence>
<evidence type="ECO:0000256" key="4">
    <source>
        <dbReference type="SAM" id="MobiDB-lite"/>
    </source>
</evidence>
<feature type="binding site" evidence="3">
    <location>
        <position position="42"/>
    </location>
    <ligand>
        <name>Zn(2+)</name>
        <dbReference type="ChEBI" id="CHEBI:29105"/>
    </ligand>
</feature>
<keyword evidence="1 3" id="KW-0479">Metal-binding</keyword>
<comment type="similarity">
    <text evidence="3">Belongs to the DNA gyrase inhibitor YacG family.</text>
</comment>
<dbReference type="NCBIfam" id="NF002362">
    <property type="entry name" value="PRK01343.1"/>
    <property type="match status" value="1"/>
</dbReference>
<feature type="binding site" evidence="3">
    <location>
        <position position="26"/>
    </location>
    <ligand>
        <name>Zn(2+)</name>
        <dbReference type="ChEBI" id="CHEBI:29105"/>
    </ligand>
</feature>